<evidence type="ECO:0000313" key="5">
    <source>
        <dbReference type="EMBL" id="CAD7658673.1"/>
    </source>
</evidence>
<dbReference type="InterPro" id="IPR000717">
    <property type="entry name" value="PCI_dom"/>
</dbReference>
<dbReference type="Pfam" id="PF10075">
    <property type="entry name" value="CSN8_PSD8_EIF3K"/>
    <property type="match status" value="1"/>
</dbReference>
<sequence>VLKLYQFNPSQTKKQTVIKILLKALTALPNTDFVLCKCLIDSTLLEEENIALITSLHNLLETCRFQEFWRELSIRPQLIQGITGFENSIQKLKAFAVICHVIQITYQSIEKSSLRSLLGSLADNQLNQWMTQNGWKDIENGFVFVANQEENIKTKNITEKIDLENVAQVVAAYR</sequence>
<dbReference type="AlphaFoldDB" id="A0A7R9MF59"/>
<dbReference type="SUPFAM" id="SSF46785">
    <property type="entry name" value="Winged helix' DNA-binding domain"/>
    <property type="match status" value="1"/>
</dbReference>
<gene>
    <name evidence="5" type="ORF">ONB1V03_LOCUS15294</name>
</gene>
<dbReference type="InterPro" id="IPR016020">
    <property type="entry name" value="Transl_init_fac_sub12_N_euk"/>
</dbReference>
<dbReference type="GO" id="GO:0003743">
    <property type="term" value="F:translation initiation factor activity"/>
    <property type="evidence" value="ECO:0007669"/>
    <property type="project" value="UniProtKB-KW"/>
</dbReference>
<dbReference type="PANTHER" id="PTHR13022:SF0">
    <property type="entry name" value="EUKARYOTIC TRANSLATION INITIATION FACTOR 3 SUBUNIT K"/>
    <property type="match status" value="1"/>
</dbReference>
<evidence type="ECO:0000256" key="2">
    <source>
        <dbReference type="ARBA" id="ARBA00022540"/>
    </source>
</evidence>
<reference evidence="5" key="1">
    <citation type="submission" date="2020-11" db="EMBL/GenBank/DDBJ databases">
        <authorList>
            <person name="Tran Van P."/>
        </authorList>
    </citation>
    <scope>NUCLEOTIDE SEQUENCE</scope>
</reference>
<dbReference type="GO" id="GO:0005852">
    <property type="term" value="C:eukaryotic translation initiation factor 3 complex"/>
    <property type="evidence" value="ECO:0007669"/>
    <property type="project" value="InterPro"/>
</dbReference>
<organism evidence="5">
    <name type="scientific">Oppiella nova</name>
    <dbReference type="NCBI Taxonomy" id="334625"/>
    <lineage>
        <taxon>Eukaryota</taxon>
        <taxon>Metazoa</taxon>
        <taxon>Ecdysozoa</taxon>
        <taxon>Arthropoda</taxon>
        <taxon>Chelicerata</taxon>
        <taxon>Arachnida</taxon>
        <taxon>Acari</taxon>
        <taxon>Acariformes</taxon>
        <taxon>Sarcoptiformes</taxon>
        <taxon>Oribatida</taxon>
        <taxon>Brachypylina</taxon>
        <taxon>Oppioidea</taxon>
        <taxon>Oppiidae</taxon>
        <taxon>Oppiella</taxon>
    </lineage>
</organism>
<dbReference type="InterPro" id="IPR036390">
    <property type="entry name" value="WH_DNA-bd_sf"/>
</dbReference>
<dbReference type="OrthoDB" id="337745at2759"/>
<dbReference type="SUPFAM" id="SSF48371">
    <property type="entry name" value="ARM repeat"/>
    <property type="match status" value="1"/>
</dbReference>
<dbReference type="Gene3D" id="1.25.40.250">
    <property type="entry name" value="ARM repeat, domain 1"/>
    <property type="match status" value="1"/>
</dbReference>
<dbReference type="InterPro" id="IPR033464">
    <property type="entry name" value="CSN8_PSD8_EIF3K"/>
</dbReference>
<keyword evidence="1" id="KW-0963">Cytoplasm</keyword>
<dbReference type="Proteomes" id="UP000728032">
    <property type="component" value="Unassembled WGS sequence"/>
</dbReference>
<keyword evidence="3" id="KW-0648">Protein biosynthesis</keyword>
<feature type="domain" description="PCI" evidence="4">
    <location>
        <begin position="1"/>
        <end position="160"/>
    </location>
</feature>
<dbReference type="GO" id="GO:0006446">
    <property type="term" value="P:regulation of translational initiation"/>
    <property type="evidence" value="ECO:0007669"/>
    <property type="project" value="InterPro"/>
</dbReference>
<name>A0A7R9MF59_9ACAR</name>
<evidence type="ECO:0000256" key="3">
    <source>
        <dbReference type="ARBA" id="ARBA00022917"/>
    </source>
</evidence>
<dbReference type="InterPro" id="IPR036388">
    <property type="entry name" value="WH-like_DNA-bd_sf"/>
</dbReference>
<feature type="non-terminal residue" evidence="5">
    <location>
        <position position="174"/>
    </location>
</feature>
<evidence type="ECO:0000259" key="4">
    <source>
        <dbReference type="PROSITE" id="PS50250"/>
    </source>
</evidence>
<dbReference type="PANTHER" id="PTHR13022">
    <property type="entry name" value="EUKARYOTIC TRANSLATION INITIATION FACTOR 3 SUBUNIT 11"/>
    <property type="match status" value="1"/>
</dbReference>
<proteinExistence type="predicted"/>
<dbReference type="FunFam" id="1.10.10.10:FF:000212">
    <property type="entry name" value="Eukaryotic translation initiation factor 3 subunit K"/>
    <property type="match status" value="1"/>
</dbReference>
<keyword evidence="2" id="KW-0396">Initiation factor</keyword>
<accession>A0A7R9MF59</accession>
<dbReference type="PROSITE" id="PS50250">
    <property type="entry name" value="PCI"/>
    <property type="match status" value="1"/>
</dbReference>
<evidence type="ECO:0000256" key="1">
    <source>
        <dbReference type="ARBA" id="ARBA00022490"/>
    </source>
</evidence>
<dbReference type="EMBL" id="CAJPVJ010015539">
    <property type="protein sequence ID" value="CAG2175859.1"/>
    <property type="molecule type" value="Genomic_DNA"/>
</dbReference>
<protein>
    <recommendedName>
        <fullName evidence="4">PCI domain-containing protein</fullName>
    </recommendedName>
</protein>
<dbReference type="GO" id="GO:0043022">
    <property type="term" value="F:ribosome binding"/>
    <property type="evidence" value="ECO:0007669"/>
    <property type="project" value="InterPro"/>
</dbReference>
<evidence type="ECO:0000313" key="6">
    <source>
        <dbReference type="Proteomes" id="UP000728032"/>
    </source>
</evidence>
<dbReference type="InterPro" id="IPR009374">
    <property type="entry name" value="eIF3k"/>
</dbReference>
<dbReference type="Gene3D" id="1.10.10.10">
    <property type="entry name" value="Winged helix-like DNA-binding domain superfamily/Winged helix DNA-binding domain"/>
    <property type="match status" value="1"/>
</dbReference>
<keyword evidence="6" id="KW-1185">Reference proteome</keyword>
<dbReference type="InterPro" id="IPR016024">
    <property type="entry name" value="ARM-type_fold"/>
</dbReference>
<dbReference type="EMBL" id="OC930364">
    <property type="protein sequence ID" value="CAD7658673.1"/>
    <property type="molecule type" value="Genomic_DNA"/>
</dbReference>